<dbReference type="Gene3D" id="3.30.700.10">
    <property type="entry name" value="Glycoprotein, Type 4 Pilin"/>
    <property type="match status" value="1"/>
</dbReference>
<dbReference type="SUPFAM" id="SSF54523">
    <property type="entry name" value="Pili subunits"/>
    <property type="match status" value="1"/>
</dbReference>
<name>A0A2P8F2A7_9GAMM</name>
<evidence type="ECO:0000256" key="2">
    <source>
        <dbReference type="ARBA" id="ARBA00022481"/>
    </source>
</evidence>
<gene>
    <name evidence="5" type="ORF">CLV44_103139</name>
</gene>
<dbReference type="Pfam" id="PF00114">
    <property type="entry name" value="Pilin"/>
    <property type="match status" value="1"/>
</dbReference>
<dbReference type="InterPro" id="IPR012902">
    <property type="entry name" value="N_methyl_site"/>
</dbReference>
<evidence type="ECO:0000313" key="5">
    <source>
        <dbReference type="EMBL" id="PSL15858.1"/>
    </source>
</evidence>
<keyword evidence="3" id="KW-0281">Fimbrium</keyword>
<dbReference type="PANTHER" id="PTHR30093">
    <property type="entry name" value="GENERAL SECRETION PATHWAY PROTEIN G"/>
    <property type="match status" value="1"/>
</dbReference>
<comment type="similarity">
    <text evidence="1 3">Belongs to the N-Me-Phe pilin family.</text>
</comment>
<evidence type="ECO:0000313" key="6">
    <source>
        <dbReference type="Proteomes" id="UP000242133"/>
    </source>
</evidence>
<dbReference type="NCBIfam" id="TIGR02532">
    <property type="entry name" value="IV_pilin_GFxxxE"/>
    <property type="match status" value="1"/>
</dbReference>
<dbReference type="GO" id="GO:0007155">
    <property type="term" value="P:cell adhesion"/>
    <property type="evidence" value="ECO:0007669"/>
    <property type="project" value="InterPro"/>
</dbReference>
<dbReference type="Proteomes" id="UP000242133">
    <property type="component" value="Unassembled WGS sequence"/>
</dbReference>
<feature type="transmembrane region" description="Helical" evidence="4">
    <location>
        <begin position="12"/>
        <end position="30"/>
    </location>
</feature>
<dbReference type="Pfam" id="PF07963">
    <property type="entry name" value="N_methyl"/>
    <property type="match status" value="1"/>
</dbReference>
<proteinExistence type="inferred from homology"/>
<reference evidence="5 6" key="1">
    <citation type="submission" date="2018-03" db="EMBL/GenBank/DDBJ databases">
        <title>Genomic Encyclopedia of Archaeal and Bacterial Type Strains, Phase II (KMG-II): from individual species to whole genera.</title>
        <authorList>
            <person name="Goeker M."/>
        </authorList>
    </citation>
    <scope>NUCLEOTIDE SEQUENCE [LARGE SCALE GENOMIC DNA]</scope>
    <source>
        <strain evidence="5 6">DSM 17586</strain>
    </source>
</reference>
<keyword evidence="6" id="KW-1185">Reference proteome</keyword>
<dbReference type="PROSITE" id="PS00409">
    <property type="entry name" value="PROKAR_NTER_METHYL"/>
    <property type="match status" value="1"/>
</dbReference>
<protein>
    <submittedName>
        <fullName evidence="5">Type IV pilus assembly protein PilA</fullName>
    </submittedName>
</protein>
<accession>A0A2P8F2A7</accession>
<dbReference type="RefSeq" id="WP_106590679.1">
    <property type="nucleotide sequence ID" value="NZ_PYGI01000003.1"/>
</dbReference>
<evidence type="ECO:0000256" key="3">
    <source>
        <dbReference type="RuleBase" id="RU000389"/>
    </source>
</evidence>
<dbReference type="InterPro" id="IPR001082">
    <property type="entry name" value="Pilin"/>
</dbReference>
<evidence type="ECO:0000256" key="1">
    <source>
        <dbReference type="ARBA" id="ARBA00005233"/>
    </source>
</evidence>
<dbReference type="AlphaFoldDB" id="A0A2P8F2A7"/>
<dbReference type="GO" id="GO:0009289">
    <property type="term" value="C:pilus"/>
    <property type="evidence" value="ECO:0007669"/>
    <property type="project" value="InterPro"/>
</dbReference>
<keyword evidence="4" id="KW-0472">Membrane</keyword>
<keyword evidence="4" id="KW-1133">Transmembrane helix</keyword>
<dbReference type="InterPro" id="IPR045584">
    <property type="entry name" value="Pilin-like"/>
</dbReference>
<keyword evidence="2" id="KW-0488">Methylation</keyword>
<dbReference type="OrthoDB" id="5918848at2"/>
<evidence type="ECO:0000256" key="4">
    <source>
        <dbReference type="SAM" id="Phobius"/>
    </source>
</evidence>
<dbReference type="EMBL" id="PYGI01000003">
    <property type="protein sequence ID" value="PSL15858.1"/>
    <property type="molecule type" value="Genomic_DNA"/>
</dbReference>
<keyword evidence="4" id="KW-0812">Transmembrane</keyword>
<organism evidence="5 6">
    <name type="scientific">Marinobacterium halophilum</name>
    <dbReference type="NCBI Taxonomy" id="267374"/>
    <lineage>
        <taxon>Bacteria</taxon>
        <taxon>Pseudomonadati</taxon>
        <taxon>Pseudomonadota</taxon>
        <taxon>Gammaproteobacteria</taxon>
        <taxon>Oceanospirillales</taxon>
        <taxon>Oceanospirillaceae</taxon>
        <taxon>Marinobacterium</taxon>
    </lineage>
</organism>
<comment type="caution">
    <text evidence="5">The sequence shown here is derived from an EMBL/GenBank/DDBJ whole genome shotgun (WGS) entry which is preliminary data.</text>
</comment>
<sequence>MDKNKGFTLVELMIVVAVIGVLAAIALPAYQVYTARAQLMEALTLTDGVRQTVGIYFYEYGRLDVASSASDSAVSIKNRAAALDGRYVSQVSIHGAAGSIGVAFDQGALAGMGLRFEPSVSTSQIVTWRCIADGSVAGASAPVPDKYLPSSCR</sequence>
<dbReference type="PANTHER" id="PTHR30093:SF34">
    <property type="entry name" value="PREPILIN PEPTIDASE-DEPENDENT PROTEIN D"/>
    <property type="match status" value="1"/>
</dbReference>